<feature type="binding site" evidence="6">
    <location>
        <position position="48"/>
    </location>
    <ligand>
        <name>GMP</name>
        <dbReference type="ChEBI" id="CHEBI:58115"/>
    </ligand>
</feature>
<reference evidence="8 9" key="1">
    <citation type="submission" date="2017-06" db="EMBL/GenBank/DDBJ databases">
        <title>A platform for efficient transgenesis in Macrostomum lignano, a flatworm model organism for stem cell research.</title>
        <authorList>
            <person name="Berezikov E."/>
        </authorList>
    </citation>
    <scope>NUCLEOTIDE SEQUENCE [LARGE SCALE GENOMIC DNA]</scope>
    <source>
        <strain evidence="8">DV1</strain>
        <tissue evidence="8">Whole organism</tissue>
    </source>
</reference>
<feature type="active site" description="Proton donor" evidence="5">
    <location>
        <position position="48"/>
    </location>
</feature>
<dbReference type="Gene3D" id="3.40.50.1000">
    <property type="entry name" value="HAD superfamily/HAD-like"/>
    <property type="match status" value="2"/>
</dbReference>
<evidence type="ECO:0000313" key="8">
    <source>
        <dbReference type="EMBL" id="PAA94340.1"/>
    </source>
</evidence>
<evidence type="ECO:0008006" key="10">
    <source>
        <dbReference type="Google" id="ProtNLM"/>
    </source>
</evidence>
<dbReference type="PANTHER" id="PTHR12103:SF15">
    <property type="entry name" value="CYTOSOLIC PURINE 5'-NUCLEOTIDASE"/>
    <property type="match status" value="1"/>
</dbReference>
<evidence type="ECO:0000256" key="6">
    <source>
        <dbReference type="PIRSR" id="PIRSR017434-2"/>
    </source>
</evidence>
<dbReference type="GO" id="GO:0046872">
    <property type="term" value="F:metal ion binding"/>
    <property type="evidence" value="ECO:0007669"/>
    <property type="project" value="UniProtKB-KW"/>
</dbReference>
<gene>
    <name evidence="8" type="ORF">BOX15_Mlig006192g3</name>
</gene>
<name>A0A267H7Q4_9PLAT</name>
<accession>A0A267H7Q4</accession>
<dbReference type="Pfam" id="PF05761">
    <property type="entry name" value="5_nucleotid"/>
    <property type="match status" value="1"/>
</dbReference>
<dbReference type="PANTHER" id="PTHR12103">
    <property type="entry name" value="5'-NUCLEOTIDASE DOMAIN-CONTAINING"/>
    <property type="match status" value="1"/>
</dbReference>
<keyword evidence="9" id="KW-1185">Reference proteome</keyword>
<dbReference type="OrthoDB" id="10252832at2759"/>
<comment type="similarity">
    <text evidence="1">Belongs to the 5'(3')-deoxyribonucleotidase family.</text>
</comment>
<dbReference type="NCBIfam" id="TIGR02244">
    <property type="entry name" value="HAD-IG-Ncltidse"/>
    <property type="match status" value="1"/>
</dbReference>
<evidence type="ECO:0000256" key="2">
    <source>
        <dbReference type="ARBA" id="ARBA00022723"/>
    </source>
</evidence>
<dbReference type="InterPro" id="IPR036412">
    <property type="entry name" value="HAD-like_sf"/>
</dbReference>
<feature type="region of interest" description="Disordered" evidence="7">
    <location>
        <begin position="485"/>
        <end position="504"/>
    </location>
</feature>
<evidence type="ECO:0000256" key="1">
    <source>
        <dbReference type="ARBA" id="ARBA00009589"/>
    </source>
</evidence>
<keyword evidence="2 6" id="KW-0479">Metal-binding</keyword>
<dbReference type="STRING" id="282301.A0A267H7Q4"/>
<evidence type="ECO:0000256" key="4">
    <source>
        <dbReference type="ARBA" id="ARBA00022842"/>
    </source>
</evidence>
<dbReference type="InterPro" id="IPR023214">
    <property type="entry name" value="HAD_sf"/>
</dbReference>
<dbReference type="SUPFAM" id="SSF56784">
    <property type="entry name" value="HAD-like"/>
    <property type="match status" value="1"/>
</dbReference>
<dbReference type="InterPro" id="IPR016695">
    <property type="entry name" value="Pur_nucleotidase"/>
</dbReference>
<dbReference type="AlphaFoldDB" id="A0A267H7Q4"/>
<evidence type="ECO:0000313" key="9">
    <source>
        <dbReference type="Proteomes" id="UP000215902"/>
    </source>
</evidence>
<evidence type="ECO:0000256" key="3">
    <source>
        <dbReference type="ARBA" id="ARBA00022801"/>
    </source>
</evidence>
<dbReference type="GO" id="GO:0008253">
    <property type="term" value="F:5'-nucleotidase activity"/>
    <property type="evidence" value="ECO:0007669"/>
    <property type="project" value="TreeGrafter"/>
</dbReference>
<feature type="binding site" evidence="6">
    <location>
        <position position="333"/>
    </location>
    <ligand>
        <name>Mg(2+)</name>
        <dbReference type="ChEBI" id="CHEBI:18420"/>
    </ligand>
</feature>
<protein>
    <recommendedName>
        <fullName evidence="10">Cytosolic purine 5'-nucleotidase</fullName>
    </recommendedName>
</protein>
<dbReference type="InterPro" id="IPR008380">
    <property type="entry name" value="HAD-SF_hydro_IG_5-nucl"/>
</dbReference>
<organism evidence="8 9">
    <name type="scientific">Macrostomum lignano</name>
    <dbReference type="NCBI Taxonomy" id="282301"/>
    <lineage>
        <taxon>Eukaryota</taxon>
        <taxon>Metazoa</taxon>
        <taxon>Spiralia</taxon>
        <taxon>Lophotrochozoa</taxon>
        <taxon>Platyhelminthes</taxon>
        <taxon>Rhabditophora</taxon>
        <taxon>Macrostomorpha</taxon>
        <taxon>Macrostomida</taxon>
        <taxon>Macrostomidae</taxon>
        <taxon>Macrostomum</taxon>
    </lineage>
</organism>
<keyword evidence="3" id="KW-0378">Hydrolase</keyword>
<dbReference type="Proteomes" id="UP000215902">
    <property type="component" value="Unassembled WGS sequence"/>
</dbReference>
<keyword evidence="4 6" id="KW-0460">Magnesium</keyword>
<comment type="caution">
    <text evidence="8">The sequence shown here is derived from an EMBL/GenBank/DDBJ whole genome shotgun (WGS) entry which is preliminary data.</text>
</comment>
<sequence>MDYYSRANTWSEKKSSEFQLLKRETGHRIFVNRSLQLDRIKFYGFDMDYTLAQYKSPSYESAAFRLMLNRLVDIGYPSEILKFQYDHTFPIRGLWFDKDRGCLLKVDSFGNLLSCLFGLTVVPSAELHSWYENKFVQLSDRFYVYDTLFNLPEIYCMASIIEFFKALPQASVERNGIVYKELNISYRSLFNDVRGAADAIHNDDSLKRLTVEQIDEFVHTDSDLLDLLEQLKATGAKVFLLTNSEYWYTDALMSYLLGPNWVGMFNYVLVSACKPKFFAEGSLLRVVDRSSGKLKLGTHMGPLQSGVVYSGGSCAEFSRLIGCRGKDVLYAGDHIFGDIIKSKKVGWRTLLIVPELANELFVWKQDQQLFERLQRLEAEMGRMYLHCTLAGSDSNPGPPASEVQRIRADIRDVVRQMDTAYGFLGSLFRSGGRLTSFAYQLERYADIYAQRVTNLRHYPSNYLFRSPQRLMPHESTVTRSATTAFANPSGGAEGDVSGDAAARQDGSPVEAIAATARLAMRANSIVERGRERRTSAPSVEEVHLAASMVSCEESESD</sequence>
<feature type="active site" description="Nucleophile" evidence="5">
    <location>
        <position position="46"/>
    </location>
</feature>
<dbReference type="PIRSF" id="PIRSF017434">
    <property type="entry name" value="Purine_5'-nucleotidase"/>
    <property type="match status" value="1"/>
</dbReference>
<feature type="binding site" evidence="6">
    <location>
        <position position="46"/>
    </location>
    <ligand>
        <name>Mg(2+)</name>
        <dbReference type="ChEBI" id="CHEBI:18420"/>
    </ligand>
</feature>
<comment type="cofactor">
    <cofactor evidence="6">
        <name>Mg(2+)</name>
        <dbReference type="ChEBI" id="CHEBI:18420"/>
    </cofactor>
    <text evidence="6">Binds 1 Mg(2+) ion per subunit.</text>
</comment>
<evidence type="ECO:0000256" key="5">
    <source>
        <dbReference type="PIRSR" id="PIRSR017434-1"/>
    </source>
</evidence>
<dbReference type="EMBL" id="NIVC01000012">
    <property type="protein sequence ID" value="PAA94340.1"/>
    <property type="molecule type" value="Genomic_DNA"/>
</dbReference>
<proteinExistence type="inferred from homology"/>
<evidence type="ECO:0000256" key="7">
    <source>
        <dbReference type="SAM" id="MobiDB-lite"/>
    </source>
</evidence>